<comment type="subcellular location">
    <subcellularLocation>
        <location evidence="1">Golgi apparatus</location>
        <location evidence="1">trans-Golgi network membrane</location>
        <topology evidence="1">Multi-pass membrane protein</topology>
    </subcellularLocation>
</comment>
<keyword evidence="3 12" id="KW-0812">Transmembrane</keyword>
<accession>A0AAN9VUG2</accession>
<feature type="compositionally biased region" description="Basic and acidic residues" evidence="11">
    <location>
        <begin position="503"/>
        <end position="512"/>
    </location>
</feature>
<protein>
    <recommendedName>
        <fullName evidence="13">Cation efflux protein transmembrane domain-containing protein</fullName>
    </recommendedName>
</protein>
<proteinExistence type="predicted"/>
<dbReference type="GO" id="GO:0008324">
    <property type="term" value="F:monoatomic cation transmembrane transporter activity"/>
    <property type="evidence" value="ECO:0007669"/>
    <property type="project" value="InterPro"/>
</dbReference>
<evidence type="ECO:0000256" key="11">
    <source>
        <dbReference type="SAM" id="MobiDB-lite"/>
    </source>
</evidence>
<comment type="function">
    <text evidence="10">Has probably no intrinsic transporter activity but together with SLC30A5 forms a functional zinc ion:proton antiporter heterodimer, mediating zinc entry into the lumen of organelles along the secretory pathway. As part of that zinc ion:proton antiporter, contributes to zinc ion homeostasis within the early secretory pathway and regulates the activation and folding of enzymes like alkaline phosphatases and enzymes involved in phosphatidylinositol glycan anchor biosynthesis.</text>
</comment>
<organism evidence="14 15">
    <name type="scientific">Gryllus longicercus</name>
    <dbReference type="NCBI Taxonomy" id="2509291"/>
    <lineage>
        <taxon>Eukaryota</taxon>
        <taxon>Metazoa</taxon>
        <taxon>Ecdysozoa</taxon>
        <taxon>Arthropoda</taxon>
        <taxon>Hexapoda</taxon>
        <taxon>Insecta</taxon>
        <taxon>Pterygota</taxon>
        <taxon>Neoptera</taxon>
        <taxon>Polyneoptera</taxon>
        <taxon>Orthoptera</taxon>
        <taxon>Ensifera</taxon>
        <taxon>Gryllidea</taxon>
        <taxon>Grylloidea</taxon>
        <taxon>Gryllidae</taxon>
        <taxon>Gryllinae</taxon>
        <taxon>Gryllus</taxon>
    </lineage>
</organism>
<evidence type="ECO:0000256" key="4">
    <source>
        <dbReference type="ARBA" id="ARBA00022833"/>
    </source>
</evidence>
<keyword evidence="6" id="KW-0333">Golgi apparatus</keyword>
<evidence type="ECO:0000256" key="8">
    <source>
        <dbReference type="ARBA" id="ARBA00023136"/>
    </source>
</evidence>
<keyword evidence="2" id="KW-0813">Transport</keyword>
<comment type="caution">
    <text evidence="14">The sequence shown here is derived from an EMBL/GenBank/DDBJ whole genome shotgun (WGS) entry which is preliminary data.</text>
</comment>
<keyword evidence="4" id="KW-0862">Zinc</keyword>
<evidence type="ECO:0000256" key="1">
    <source>
        <dbReference type="ARBA" id="ARBA00004166"/>
    </source>
</evidence>
<dbReference type="Proteomes" id="UP001378592">
    <property type="component" value="Unassembled WGS sequence"/>
</dbReference>
<feature type="transmembrane region" description="Helical" evidence="12">
    <location>
        <begin position="224"/>
        <end position="241"/>
    </location>
</feature>
<evidence type="ECO:0000256" key="7">
    <source>
        <dbReference type="ARBA" id="ARBA00023065"/>
    </source>
</evidence>
<dbReference type="InterPro" id="IPR058533">
    <property type="entry name" value="Cation_efflux_TM"/>
</dbReference>
<feature type="region of interest" description="Disordered" evidence="11">
    <location>
        <begin position="398"/>
        <end position="425"/>
    </location>
</feature>
<dbReference type="Pfam" id="PF01545">
    <property type="entry name" value="Cation_efflux"/>
    <property type="match status" value="1"/>
</dbReference>
<dbReference type="GO" id="GO:0006829">
    <property type="term" value="P:zinc ion transport"/>
    <property type="evidence" value="ECO:0007669"/>
    <property type="project" value="TreeGrafter"/>
</dbReference>
<feature type="transmembrane region" description="Helical" evidence="12">
    <location>
        <begin position="123"/>
        <end position="140"/>
    </location>
</feature>
<gene>
    <name evidence="14" type="ORF">R5R35_013910</name>
</gene>
<name>A0AAN9VUG2_9ORTH</name>
<evidence type="ECO:0000256" key="10">
    <source>
        <dbReference type="ARBA" id="ARBA00045455"/>
    </source>
</evidence>
<dbReference type="Gene3D" id="1.20.1510.10">
    <property type="entry name" value="Cation efflux protein transmembrane domain"/>
    <property type="match status" value="1"/>
</dbReference>
<dbReference type="InterPro" id="IPR052005">
    <property type="entry name" value="CDF_SLC30A"/>
</dbReference>
<keyword evidence="7" id="KW-0406">Ion transport</keyword>
<feature type="transmembrane region" description="Helical" evidence="12">
    <location>
        <begin position="55"/>
        <end position="74"/>
    </location>
</feature>
<dbReference type="PANTHER" id="PTHR46531">
    <property type="entry name" value="ZINC TRANSPORTER 6"/>
    <property type="match status" value="1"/>
</dbReference>
<evidence type="ECO:0000256" key="3">
    <source>
        <dbReference type="ARBA" id="ARBA00022692"/>
    </source>
</evidence>
<feature type="transmembrane region" description="Helical" evidence="12">
    <location>
        <begin position="81"/>
        <end position="103"/>
    </location>
</feature>
<evidence type="ECO:0000313" key="14">
    <source>
        <dbReference type="EMBL" id="KAK7868991.1"/>
    </source>
</evidence>
<keyword evidence="8 12" id="KW-0472">Membrane</keyword>
<dbReference type="InterPro" id="IPR027469">
    <property type="entry name" value="Cation_efflux_TMD_sf"/>
</dbReference>
<evidence type="ECO:0000256" key="9">
    <source>
        <dbReference type="ARBA" id="ARBA00038600"/>
    </source>
</evidence>
<keyword evidence="5 12" id="KW-1133">Transmembrane helix</keyword>
<evidence type="ECO:0000256" key="2">
    <source>
        <dbReference type="ARBA" id="ARBA00022448"/>
    </source>
</evidence>
<feature type="transmembrane region" description="Helical" evidence="12">
    <location>
        <begin position="160"/>
        <end position="181"/>
    </location>
</feature>
<dbReference type="GO" id="GO:0016020">
    <property type="term" value="C:membrane"/>
    <property type="evidence" value="ECO:0007669"/>
    <property type="project" value="InterPro"/>
</dbReference>
<sequence>MMDPGLENGIGYHSGLWHPTPVSSVYGDHSKSSVLSSLWKSEILGLLKEKGTRKLIFLLIFCATCYCLLLVWSSSTQSMSLLAYSYTVGFNLLSLLICVLSLWVEHQPPTPLFTFGYDRFEVLAVFGSTVLAQLASLFIIKESIERLVVEQPEVHIGRLLLGAGVAFTSHLVVLYGCSHTALDHVAAASSSSWLQEHVSDISQSVCSVMPALGGLLLPRVNPMLLVACTGGFSLVLADTLIEFKGCYVVDTLAGIWIALTMWATMLPMSVYSGKVLMQTTPSHLVGQLDKCLRETLTIDGVLEFRNEHFWTLSFGKMAGSLQVRVRRDANEQMVLAHVVDRLSSIVSELTVQVFKDDWALRRGVGSMGSGVGIPTSSFPVIPNDIAFGNNHSPSKTGYRSFSTSVSPATSLGDTHPSLSSGSFQSKTDLSVPMSSNSYLSLPYSRTVPGVSGLSNSLSMSSHALNTEAVSHSHSQPSKYPSMTDVTFLPTQRFDVSTGRRKKESPCPDKEHVNNFQNYPFSPNCSVSPKTAMHQPHEENLLISGVTSFDAESLTYRPR</sequence>
<dbReference type="SUPFAM" id="SSF161111">
    <property type="entry name" value="Cation efflux protein transmembrane domain-like"/>
    <property type="match status" value="1"/>
</dbReference>
<evidence type="ECO:0000256" key="12">
    <source>
        <dbReference type="SAM" id="Phobius"/>
    </source>
</evidence>
<reference evidence="14 15" key="1">
    <citation type="submission" date="2024-03" db="EMBL/GenBank/DDBJ databases">
        <title>The genome assembly and annotation of the cricket Gryllus longicercus Weissman &amp; Gray.</title>
        <authorList>
            <person name="Szrajer S."/>
            <person name="Gray D."/>
            <person name="Ylla G."/>
        </authorList>
    </citation>
    <scope>NUCLEOTIDE SEQUENCE [LARGE SCALE GENOMIC DNA]</scope>
    <source>
        <strain evidence="14">DAG 2021-001</strain>
        <tissue evidence="14">Whole body minus gut</tissue>
    </source>
</reference>
<evidence type="ECO:0000256" key="6">
    <source>
        <dbReference type="ARBA" id="ARBA00023034"/>
    </source>
</evidence>
<evidence type="ECO:0000313" key="15">
    <source>
        <dbReference type="Proteomes" id="UP001378592"/>
    </source>
</evidence>
<feature type="domain" description="Cation efflux protein transmembrane" evidence="13">
    <location>
        <begin position="56"/>
        <end position="277"/>
    </location>
</feature>
<dbReference type="EMBL" id="JAZDUA010000083">
    <property type="protein sequence ID" value="KAK7868991.1"/>
    <property type="molecule type" value="Genomic_DNA"/>
</dbReference>
<feature type="region of interest" description="Disordered" evidence="11">
    <location>
        <begin position="495"/>
        <end position="520"/>
    </location>
</feature>
<evidence type="ECO:0000256" key="5">
    <source>
        <dbReference type="ARBA" id="ARBA00022989"/>
    </source>
</evidence>
<feature type="transmembrane region" description="Helical" evidence="12">
    <location>
        <begin position="253"/>
        <end position="271"/>
    </location>
</feature>
<comment type="subunit">
    <text evidence="9">Heterodimer with SLC30A5; form a functional zinc ion transmembrane transporter.</text>
</comment>
<dbReference type="PANTHER" id="PTHR46531:SF1">
    <property type="entry name" value="ZINC TRANSPORTER 6"/>
    <property type="match status" value="1"/>
</dbReference>
<evidence type="ECO:0000259" key="13">
    <source>
        <dbReference type="Pfam" id="PF01545"/>
    </source>
</evidence>
<keyword evidence="15" id="KW-1185">Reference proteome</keyword>
<dbReference type="GO" id="GO:0005794">
    <property type="term" value="C:Golgi apparatus"/>
    <property type="evidence" value="ECO:0007669"/>
    <property type="project" value="UniProtKB-SubCell"/>
</dbReference>
<dbReference type="AlphaFoldDB" id="A0AAN9VUG2"/>